<keyword evidence="2" id="KW-0472">Membrane</keyword>
<feature type="transmembrane region" description="Helical" evidence="2">
    <location>
        <begin position="259"/>
        <end position="278"/>
    </location>
</feature>
<feature type="transmembrane region" description="Helical" evidence="2">
    <location>
        <begin position="65"/>
        <end position="85"/>
    </location>
</feature>
<name>A0A919SHE4_9ACTN</name>
<protein>
    <recommendedName>
        <fullName evidence="5">MFS transporter</fullName>
    </recommendedName>
</protein>
<evidence type="ECO:0000313" key="3">
    <source>
        <dbReference type="EMBL" id="GIM70743.1"/>
    </source>
</evidence>
<feature type="region of interest" description="Disordered" evidence="1">
    <location>
        <begin position="1"/>
        <end position="20"/>
    </location>
</feature>
<dbReference type="SUPFAM" id="SSF103473">
    <property type="entry name" value="MFS general substrate transporter"/>
    <property type="match status" value="1"/>
</dbReference>
<dbReference type="AlphaFoldDB" id="A0A919SHE4"/>
<evidence type="ECO:0000313" key="4">
    <source>
        <dbReference type="Proteomes" id="UP000681340"/>
    </source>
</evidence>
<keyword evidence="2" id="KW-0812">Transmembrane</keyword>
<feature type="compositionally biased region" description="Basic and acidic residues" evidence="1">
    <location>
        <begin position="1"/>
        <end position="12"/>
    </location>
</feature>
<comment type="caution">
    <text evidence="3">The sequence shown here is derived from an EMBL/GenBank/DDBJ whole genome shotgun (WGS) entry which is preliminary data.</text>
</comment>
<dbReference type="EMBL" id="BOQL01000032">
    <property type="protein sequence ID" value="GIM70743.1"/>
    <property type="molecule type" value="Genomic_DNA"/>
</dbReference>
<dbReference type="Proteomes" id="UP000681340">
    <property type="component" value="Unassembled WGS sequence"/>
</dbReference>
<keyword evidence="2" id="KW-1133">Transmembrane helix</keyword>
<evidence type="ECO:0000256" key="2">
    <source>
        <dbReference type="SAM" id="Phobius"/>
    </source>
</evidence>
<dbReference type="Gene3D" id="1.20.1250.20">
    <property type="entry name" value="MFS general substrate transporter like domains"/>
    <property type="match status" value="1"/>
</dbReference>
<feature type="transmembrane region" description="Helical" evidence="2">
    <location>
        <begin position="92"/>
        <end position="113"/>
    </location>
</feature>
<feature type="transmembrane region" description="Helical" evidence="2">
    <location>
        <begin position="119"/>
        <end position="136"/>
    </location>
</feature>
<feature type="transmembrane region" description="Helical" evidence="2">
    <location>
        <begin position="290"/>
        <end position="312"/>
    </location>
</feature>
<feature type="transmembrane region" description="Helical" evidence="2">
    <location>
        <begin position="377"/>
        <end position="396"/>
    </location>
</feature>
<reference evidence="3" key="1">
    <citation type="submission" date="2021-03" db="EMBL/GenBank/DDBJ databases">
        <title>Whole genome shotgun sequence of Actinoplanes auranticolor NBRC 12245.</title>
        <authorList>
            <person name="Komaki H."/>
            <person name="Tamura T."/>
        </authorList>
    </citation>
    <scope>NUCLEOTIDE SEQUENCE</scope>
    <source>
        <strain evidence="3">NBRC 12245</strain>
    </source>
</reference>
<evidence type="ECO:0008006" key="5">
    <source>
        <dbReference type="Google" id="ProtNLM"/>
    </source>
</evidence>
<accession>A0A919SHE4</accession>
<feature type="transmembrane region" description="Helical" evidence="2">
    <location>
        <begin position="156"/>
        <end position="177"/>
    </location>
</feature>
<feature type="transmembrane region" description="Helical" evidence="2">
    <location>
        <begin position="183"/>
        <end position="203"/>
    </location>
</feature>
<feature type="transmembrane region" description="Helical" evidence="2">
    <location>
        <begin position="32"/>
        <end position="53"/>
    </location>
</feature>
<feature type="transmembrane region" description="Helical" evidence="2">
    <location>
        <begin position="408"/>
        <end position="429"/>
    </location>
</feature>
<organism evidence="3 4">
    <name type="scientific">Actinoplanes auranticolor</name>
    <dbReference type="NCBI Taxonomy" id="47988"/>
    <lineage>
        <taxon>Bacteria</taxon>
        <taxon>Bacillati</taxon>
        <taxon>Actinomycetota</taxon>
        <taxon>Actinomycetes</taxon>
        <taxon>Micromonosporales</taxon>
        <taxon>Micromonosporaceae</taxon>
        <taxon>Actinoplanes</taxon>
    </lineage>
</organism>
<evidence type="ECO:0000256" key="1">
    <source>
        <dbReference type="SAM" id="MobiDB-lite"/>
    </source>
</evidence>
<proteinExistence type="predicted"/>
<dbReference type="RefSeq" id="WP_345477168.1">
    <property type="nucleotide sequence ID" value="NZ_BAABEA010000005.1"/>
</dbReference>
<gene>
    <name evidence="3" type="ORF">Aau02nite_42470</name>
</gene>
<sequence length="441" mass="45790">MVTDRKRREPRGGGHRRVGPVGLRRAGRVRELVVSGVIDSFGMALGWTILVLLAVSRGGLAEAALYNAAMLIGVVLSAPVTGWLSRRYAGRTLLRGAAGTEILLRVGALAGLIAGLPSWLIAITVTAMHVAAWVGFAAMRAEVAAVDARPRSMTRYALAIAAVEAAGTGLGALLPAGPDGHPTGWPLILIFVAYAGSLVPTIISSRRARMTPRGAARRIMPARVLRYAVSTLTGGTGITGHRRNPARRPRRRLAVSPRLLVAGGGIMLLASGPTLLAIPLTTELHGRRWVAGAAIAFSLGCLLATVAVEAIGTMKLPAVLRWSLWGVAMLVGWIGAPMHAVSVLIAQFLAGVSQTAFEGDMDALVADEAPADGITTALAYSASVRALGGSVAVKLLPMMVVAQAIDKAVSAAVLVLGVAALLIWAVTALPRLHRPPVPIPE</sequence>
<keyword evidence="4" id="KW-1185">Reference proteome</keyword>
<feature type="transmembrane region" description="Helical" evidence="2">
    <location>
        <begin position="324"/>
        <end position="350"/>
    </location>
</feature>
<dbReference type="InterPro" id="IPR036259">
    <property type="entry name" value="MFS_trans_sf"/>
</dbReference>